<evidence type="ECO:0008006" key="4">
    <source>
        <dbReference type="Google" id="ProtNLM"/>
    </source>
</evidence>
<dbReference type="AlphaFoldDB" id="A0A381PZ56"/>
<gene>
    <name evidence="3" type="ORF">METZ01_LOCUS25206</name>
</gene>
<evidence type="ECO:0000259" key="2">
    <source>
        <dbReference type="Pfam" id="PF12172"/>
    </source>
</evidence>
<dbReference type="Pfam" id="PF01796">
    <property type="entry name" value="OB_ChsH2_C"/>
    <property type="match status" value="1"/>
</dbReference>
<proteinExistence type="predicted"/>
<dbReference type="Pfam" id="PF12172">
    <property type="entry name" value="zf-ChsH2"/>
    <property type="match status" value="1"/>
</dbReference>
<dbReference type="Gene3D" id="6.10.30.10">
    <property type="match status" value="1"/>
</dbReference>
<dbReference type="PANTHER" id="PTHR34075">
    <property type="entry name" value="BLR3430 PROTEIN"/>
    <property type="match status" value="1"/>
</dbReference>
<dbReference type="PANTHER" id="PTHR34075:SF5">
    <property type="entry name" value="BLR3430 PROTEIN"/>
    <property type="match status" value="1"/>
</dbReference>
<dbReference type="EMBL" id="UINC01001150">
    <property type="protein sequence ID" value="SUZ72352.1"/>
    <property type="molecule type" value="Genomic_DNA"/>
</dbReference>
<feature type="domain" description="ChsH2 rubredoxin-like zinc ribbon" evidence="2">
    <location>
        <begin position="35"/>
        <end position="60"/>
    </location>
</feature>
<dbReference type="InterPro" id="IPR052513">
    <property type="entry name" value="Thioester_dehydratase-like"/>
</dbReference>
<protein>
    <recommendedName>
        <fullName evidence="4">DUF35 domain-containing protein</fullName>
    </recommendedName>
</protein>
<evidence type="ECO:0000313" key="3">
    <source>
        <dbReference type="EMBL" id="SUZ72352.1"/>
    </source>
</evidence>
<accession>A0A381PZ56</accession>
<dbReference type="InterPro" id="IPR022002">
    <property type="entry name" value="ChsH2_Znr"/>
</dbReference>
<organism evidence="3">
    <name type="scientific">marine metagenome</name>
    <dbReference type="NCBI Taxonomy" id="408172"/>
    <lineage>
        <taxon>unclassified sequences</taxon>
        <taxon>metagenomes</taxon>
        <taxon>ecological metagenomes</taxon>
    </lineage>
</organism>
<reference evidence="3" key="1">
    <citation type="submission" date="2018-05" db="EMBL/GenBank/DDBJ databases">
        <authorList>
            <person name="Lanie J.A."/>
            <person name="Ng W.-L."/>
            <person name="Kazmierczak K.M."/>
            <person name="Andrzejewski T.M."/>
            <person name="Davidsen T.M."/>
            <person name="Wayne K.J."/>
            <person name="Tettelin H."/>
            <person name="Glass J.I."/>
            <person name="Rusch D."/>
            <person name="Podicherti R."/>
            <person name="Tsui H.-C.T."/>
            <person name="Winkler M.E."/>
        </authorList>
    </citation>
    <scope>NUCLEOTIDE SEQUENCE</scope>
</reference>
<sequence>MTEQTPKQYKKYVPQPEGLNLELHTRAVESGLLHIQRCADCGQARQPPRYYCQQCFSGDYDFVPVSGAGSIYSFAINHFTIDRAWIEELPYITAVVELAEGPRVVGALRNAEPGGVALGDPVTVSVEPRGEEFAFIWVDLSS</sequence>
<evidence type="ECO:0000259" key="1">
    <source>
        <dbReference type="Pfam" id="PF01796"/>
    </source>
</evidence>
<dbReference type="InterPro" id="IPR012340">
    <property type="entry name" value="NA-bd_OB-fold"/>
</dbReference>
<feature type="domain" description="ChsH2 C-terminal OB-fold" evidence="1">
    <location>
        <begin position="63"/>
        <end position="126"/>
    </location>
</feature>
<dbReference type="SUPFAM" id="SSF50249">
    <property type="entry name" value="Nucleic acid-binding proteins"/>
    <property type="match status" value="1"/>
</dbReference>
<dbReference type="InterPro" id="IPR002878">
    <property type="entry name" value="ChsH2_C"/>
</dbReference>
<name>A0A381PZ56_9ZZZZ</name>